<comment type="similarity">
    <text evidence="6">Belongs to the glycoside-pentoside-hexuronide (GPH) cation symporter transporter (TC 2.A.2) family.</text>
</comment>
<keyword evidence="3 7" id="KW-0812">Transmembrane</keyword>
<proteinExistence type="inferred from homology"/>
<feature type="transmembrane region" description="Helical" evidence="7">
    <location>
        <begin position="228"/>
        <end position="245"/>
    </location>
</feature>
<evidence type="ECO:0000256" key="1">
    <source>
        <dbReference type="ARBA" id="ARBA00004141"/>
    </source>
</evidence>
<dbReference type="OrthoDB" id="28755at2759"/>
<organism evidence="8 9">
    <name type="scientific">Dimorphilus gyrociliatus</name>
    <dbReference type="NCBI Taxonomy" id="2664684"/>
    <lineage>
        <taxon>Eukaryota</taxon>
        <taxon>Metazoa</taxon>
        <taxon>Spiralia</taxon>
        <taxon>Lophotrochozoa</taxon>
        <taxon>Annelida</taxon>
        <taxon>Polychaeta</taxon>
        <taxon>Polychaeta incertae sedis</taxon>
        <taxon>Dinophilidae</taxon>
        <taxon>Dimorphilus</taxon>
    </lineage>
</organism>
<dbReference type="PANTHER" id="PTHR19432:SF35">
    <property type="entry name" value="SOLUTE CARRIER FAMILY 45 MEMBER 3 ISOFORM X1"/>
    <property type="match status" value="1"/>
</dbReference>
<evidence type="ECO:0000256" key="4">
    <source>
        <dbReference type="ARBA" id="ARBA00022989"/>
    </source>
</evidence>
<dbReference type="Pfam" id="PF07690">
    <property type="entry name" value="MFS_1"/>
    <property type="match status" value="1"/>
</dbReference>
<feature type="transmembrane region" description="Helical" evidence="7">
    <location>
        <begin position="265"/>
        <end position="285"/>
    </location>
</feature>
<evidence type="ECO:0000256" key="3">
    <source>
        <dbReference type="ARBA" id="ARBA00022692"/>
    </source>
</evidence>
<dbReference type="PANTHER" id="PTHR19432">
    <property type="entry name" value="SUGAR TRANSPORTER"/>
    <property type="match status" value="1"/>
</dbReference>
<evidence type="ECO:0000313" key="9">
    <source>
        <dbReference type="Proteomes" id="UP000549394"/>
    </source>
</evidence>
<dbReference type="InterPro" id="IPR011701">
    <property type="entry name" value="MFS"/>
</dbReference>
<comment type="subcellular location">
    <subcellularLocation>
        <location evidence="1">Membrane</location>
        <topology evidence="1">Multi-pass membrane protein</topology>
    </subcellularLocation>
</comment>
<evidence type="ECO:0000256" key="7">
    <source>
        <dbReference type="SAM" id="Phobius"/>
    </source>
</evidence>
<feature type="transmembrane region" description="Helical" evidence="7">
    <location>
        <begin position="501"/>
        <end position="524"/>
    </location>
</feature>
<accession>A0A7I8W8L7</accession>
<evidence type="ECO:0000256" key="2">
    <source>
        <dbReference type="ARBA" id="ARBA00022448"/>
    </source>
</evidence>
<name>A0A7I8W8L7_9ANNE</name>
<evidence type="ECO:0000313" key="8">
    <source>
        <dbReference type="EMBL" id="CAD5124267.1"/>
    </source>
</evidence>
<dbReference type="Proteomes" id="UP000549394">
    <property type="component" value="Unassembled WGS sequence"/>
</dbReference>
<protein>
    <submittedName>
        <fullName evidence="8">DgyrCDS12561</fullName>
    </submittedName>
</protein>
<feature type="transmembrane region" description="Helical" evidence="7">
    <location>
        <begin position="550"/>
        <end position="571"/>
    </location>
</feature>
<keyword evidence="5 7" id="KW-0472">Membrane</keyword>
<dbReference type="EMBL" id="CAJFCJ010000020">
    <property type="protein sequence ID" value="CAD5124267.1"/>
    <property type="molecule type" value="Genomic_DNA"/>
</dbReference>
<dbReference type="GO" id="GO:0008506">
    <property type="term" value="F:sucrose:proton symporter activity"/>
    <property type="evidence" value="ECO:0007669"/>
    <property type="project" value="TreeGrafter"/>
</dbReference>
<feature type="transmembrane region" description="Helical" evidence="7">
    <location>
        <begin position="90"/>
        <end position="113"/>
    </location>
</feature>
<evidence type="ECO:0000256" key="6">
    <source>
        <dbReference type="ARBA" id="ARBA00038193"/>
    </source>
</evidence>
<keyword evidence="4 7" id="KW-1133">Transmembrane helix</keyword>
<feature type="transmembrane region" description="Helical" evidence="7">
    <location>
        <begin position="447"/>
        <end position="466"/>
    </location>
</feature>
<dbReference type="SUPFAM" id="SSF103473">
    <property type="entry name" value="MFS general substrate transporter"/>
    <property type="match status" value="1"/>
</dbReference>
<dbReference type="InterPro" id="IPR036259">
    <property type="entry name" value="MFS_trans_sf"/>
</dbReference>
<sequence>MSIGLLTSSLRTLKTVGEKMPYERALNFISTQVEDMKNSIVSKDYSHLTTRRTRSELVRLSAAVCGIEFCYAAETAFVSPTLLAIGVPRALMTLVWCASPLLGFFLVPILGSASDRCKFSLGRRRPFILILSIGIILGLLFVPNGTEWGRSLGDSSLHILVNSTDNSTTYNSTSHLVSIRTPVNQRPKGIFMTILGVIMLDMCCDGCQSPCRAYLLDVTVQADHPIGLTTFTILAGLGGSLGYIIGGIDWQKASLANSFSADVSIVFTLVLFIYIIAVLITITAVREIPLDKLELPPSEDQCVQVCASGNKYRKFSNEEDDVEGSTIYGATDNVNPIPKIDDGKDVGNTNISIYITKEQTKEENDEENTTNTEYLPSEVTIKVYLKSIIQMPRSMIILCLTNLFCWMSLVCYSLYFTDFVGQTVYGGDPSAEEGSEKRIKYENGVRMGSLGMSLYSISCSFYSLIIEKLVKKFKARNVYVISQLVYTCGMILLAISRSKAAVILLSPTAGVMYATLFTMPYLLVAHYHSNDTFEETSEISSKTKKNVRGLGTDIAVVSSMVFLAQLLLSAIMGSLEKLINSTVPVVICAAVLSFCGAITATQVLYLDL</sequence>
<feature type="transmembrane region" description="Helical" evidence="7">
    <location>
        <begin position="583"/>
        <end position="606"/>
    </location>
</feature>
<feature type="transmembrane region" description="Helical" evidence="7">
    <location>
        <begin position="478"/>
        <end position="495"/>
    </location>
</feature>
<keyword evidence="9" id="KW-1185">Reference proteome</keyword>
<dbReference type="CDD" id="cd17313">
    <property type="entry name" value="MFS_SLC45_SUC"/>
    <property type="match status" value="1"/>
</dbReference>
<dbReference type="GO" id="GO:0016020">
    <property type="term" value="C:membrane"/>
    <property type="evidence" value="ECO:0007669"/>
    <property type="project" value="UniProtKB-SubCell"/>
</dbReference>
<feature type="transmembrane region" description="Helical" evidence="7">
    <location>
        <begin position="125"/>
        <end position="142"/>
    </location>
</feature>
<evidence type="ECO:0000256" key="5">
    <source>
        <dbReference type="ARBA" id="ARBA00023136"/>
    </source>
</evidence>
<gene>
    <name evidence="8" type="ORF">DGYR_LOCUS11838</name>
</gene>
<keyword evidence="2" id="KW-0813">Transport</keyword>
<feature type="transmembrane region" description="Helical" evidence="7">
    <location>
        <begin position="395"/>
        <end position="415"/>
    </location>
</feature>
<reference evidence="8 9" key="1">
    <citation type="submission" date="2020-08" db="EMBL/GenBank/DDBJ databases">
        <authorList>
            <person name="Hejnol A."/>
        </authorList>
    </citation>
    <scope>NUCLEOTIDE SEQUENCE [LARGE SCALE GENOMIC DNA]</scope>
</reference>
<dbReference type="AlphaFoldDB" id="A0A7I8W8L7"/>
<comment type="caution">
    <text evidence="8">The sequence shown here is derived from an EMBL/GenBank/DDBJ whole genome shotgun (WGS) entry which is preliminary data.</text>
</comment>
<dbReference type="Gene3D" id="1.20.1250.20">
    <property type="entry name" value="MFS general substrate transporter like domains"/>
    <property type="match status" value="1"/>
</dbReference>